<evidence type="ECO:0000313" key="7">
    <source>
        <dbReference type="Proteomes" id="UP000006882"/>
    </source>
</evidence>
<dbReference type="InterPro" id="IPR011333">
    <property type="entry name" value="SKP1/BTB/POZ_sf"/>
</dbReference>
<evidence type="ECO:0000256" key="3">
    <source>
        <dbReference type="PROSITE-ProRule" id="PRU00982"/>
    </source>
</evidence>
<keyword evidence="7" id="KW-1185">Reference proteome</keyword>
<dbReference type="GO" id="GO:0016567">
    <property type="term" value="P:protein ubiquitination"/>
    <property type="evidence" value="ECO:0007669"/>
    <property type="project" value="UniProtKB-UniPathway"/>
</dbReference>
<keyword evidence="2" id="KW-0833">Ubl conjugation pathway</keyword>
<dbReference type="EMBL" id="CM007654">
    <property type="protein sequence ID" value="ONI10142.1"/>
    <property type="molecule type" value="Genomic_DNA"/>
</dbReference>
<feature type="domain" description="NPH3" evidence="5">
    <location>
        <begin position="188"/>
        <end position="440"/>
    </location>
</feature>
<dbReference type="Gramene" id="ONI10142">
    <property type="protein sequence ID" value="ONI10142"/>
    <property type="gene ID" value="PRUPE_4G030100"/>
</dbReference>
<dbReference type="PROSITE" id="PS51649">
    <property type="entry name" value="NPH3"/>
    <property type="match status" value="1"/>
</dbReference>
<accession>A0A251PEY2</accession>
<dbReference type="Pfam" id="PF03000">
    <property type="entry name" value="NPH3"/>
    <property type="match status" value="1"/>
</dbReference>
<dbReference type="UniPathway" id="UPA00143"/>
<feature type="domain" description="BTB" evidence="4">
    <location>
        <begin position="5"/>
        <end position="69"/>
    </location>
</feature>
<evidence type="ECO:0008006" key="8">
    <source>
        <dbReference type="Google" id="ProtNLM"/>
    </source>
</evidence>
<dbReference type="Pfam" id="PF00651">
    <property type="entry name" value="BTB"/>
    <property type="match status" value="1"/>
</dbReference>
<reference evidence="6 7" key="1">
    <citation type="journal article" date="2013" name="Nat. Genet.">
        <title>The high-quality draft genome of peach (Prunus persica) identifies unique patterns of genetic diversity, domestication and genome evolution.</title>
        <authorList>
            <consortium name="International Peach Genome Initiative"/>
            <person name="Verde I."/>
            <person name="Abbott A.G."/>
            <person name="Scalabrin S."/>
            <person name="Jung S."/>
            <person name="Shu S."/>
            <person name="Marroni F."/>
            <person name="Zhebentyayeva T."/>
            <person name="Dettori M.T."/>
            <person name="Grimwood J."/>
            <person name="Cattonaro F."/>
            <person name="Zuccolo A."/>
            <person name="Rossini L."/>
            <person name="Jenkins J."/>
            <person name="Vendramin E."/>
            <person name="Meisel L.A."/>
            <person name="Decroocq V."/>
            <person name="Sosinski B."/>
            <person name="Prochnik S."/>
            <person name="Mitros T."/>
            <person name="Policriti A."/>
            <person name="Cipriani G."/>
            <person name="Dondini L."/>
            <person name="Ficklin S."/>
            <person name="Goodstein D.M."/>
            <person name="Xuan P."/>
            <person name="Del Fabbro C."/>
            <person name="Aramini V."/>
            <person name="Copetti D."/>
            <person name="Gonzalez S."/>
            <person name="Horner D.S."/>
            <person name="Falchi R."/>
            <person name="Lucas S."/>
            <person name="Mica E."/>
            <person name="Maldonado J."/>
            <person name="Lazzari B."/>
            <person name="Bielenberg D."/>
            <person name="Pirona R."/>
            <person name="Miculan M."/>
            <person name="Barakat A."/>
            <person name="Testolin R."/>
            <person name="Stella A."/>
            <person name="Tartarini S."/>
            <person name="Tonutti P."/>
            <person name="Arus P."/>
            <person name="Orellana A."/>
            <person name="Wells C."/>
            <person name="Main D."/>
            <person name="Vizzotto G."/>
            <person name="Silva H."/>
            <person name="Salamini F."/>
            <person name="Schmutz J."/>
            <person name="Morgante M."/>
            <person name="Rokhsar D.S."/>
        </authorList>
    </citation>
    <scope>NUCLEOTIDE SEQUENCE [LARGE SCALE GENOMIC DNA]</scope>
    <source>
        <strain evidence="7">cv. Nemared</strain>
    </source>
</reference>
<dbReference type="InterPro" id="IPR043454">
    <property type="entry name" value="NPH3/RPT2-like"/>
</dbReference>
<evidence type="ECO:0000259" key="5">
    <source>
        <dbReference type="PROSITE" id="PS51649"/>
    </source>
</evidence>
<name>A0A251PEY2_PRUPE</name>
<dbReference type="OrthoDB" id="624345at2759"/>
<evidence type="ECO:0000256" key="2">
    <source>
        <dbReference type="ARBA" id="ARBA00022786"/>
    </source>
</evidence>
<dbReference type="SUPFAM" id="SSF54695">
    <property type="entry name" value="POZ domain"/>
    <property type="match status" value="1"/>
</dbReference>
<dbReference type="Proteomes" id="UP000006882">
    <property type="component" value="Chromosome G4"/>
</dbReference>
<gene>
    <name evidence="6" type="ORF">PRUPE_4G030100</name>
</gene>
<comment type="pathway">
    <text evidence="1">Protein modification; protein ubiquitination.</text>
</comment>
<dbReference type="Gene3D" id="3.30.710.10">
    <property type="entry name" value="Potassium Channel Kv1.1, Chain A"/>
    <property type="match status" value="1"/>
</dbReference>
<dbReference type="PANTHER" id="PTHR32370">
    <property type="entry name" value="OS12G0117600 PROTEIN"/>
    <property type="match status" value="1"/>
</dbReference>
<evidence type="ECO:0000259" key="4">
    <source>
        <dbReference type="PROSITE" id="PS50097"/>
    </source>
</evidence>
<dbReference type="InterPro" id="IPR000210">
    <property type="entry name" value="BTB/POZ_dom"/>
</dbReference>
<dbReference type="AlphaFoldDB" id="A0A251PEY2"/>
<dbReference type="SMART" id="SM00225">
    <property type="entry name" value="BTB"/>
    <property type="match status" value="1"/>
</dbReference>
<evidence type="ECO:0000256" key="1">
    <source>
        <dbReference type="ARBA" id="ARBA00004906"/>
    </source>
</evidence>
<evidence type="ECO:0000313" key="6">
    <source>
        <dbReference type="EMBL" id="ONI10142.1"/>
    </source>
</evidence>
<dbReference type="eggNOG" id="ENOG502SJXF">
    <property type="taxonomic scope" value="Eukaryota"/>
</dbReference>
<dbReference type="InterPro" id="IPR027356">
    <property type="entry name" value="NPH3_dom"/>
</dbReference>
<proteinExistence type="inferred from homology"/>
<dbReference type="PROSITE" id="PS50097">
    <property type="entry name" value="BTB"/>
    <property type="match status" value="1"/>
</dbReference>
<comment type="similarity">
    <text evidence="3">Belongs to the NPH3 family.</text>
</comment>
<protein>
    <recommendedName>
        <fullName evidence="8">NPH3 domain-containing protein</fullName>
    </recommendedName>
</protein>
<sequence>MQVCCDLQVDVNGEEVFMVDKKTLASFSGRFSKLFGKLKGTSRSLKVIFHDFPGGAEGFELMTRFCYNNGTTEITPSNIVLLYCIAHFMEMDGDGSGRLNILSQTEKSLEGISFWTWPNLVVALKQCQDLLPASNCSSILEKVLDCLIAKLFCPFVRSTYASSSEHLSFQFSSARSSHSMKTNCSQTTWWVEDLMFLSINLIEKVIRRMMFQELYHSTIFKFLFHYHQSKSMGATTPGEKRKITEVVISLLYLLDRSSLSCKRLFKIYQLALSLKISKLYKNKLENMIGSQLDQATIDYVLVPSPRGKKYVYDVSLVLRFVKSFLFEKGCHLSQGRLKKVSKLMDSYLAEVAPDTYLNPSKFAALAMSLPDSARESHDRLYQAIGVYFKRHADLFEEEKMSICCALNYDKLSAHSLKHLTQNIKFPPRRAVEAFTTEQSKLRSLLHKAYNLKTLDSLLIHTQNEIKHEKQDTEHIIPIYTKKLDLPTEAEKLRADLQTMHWKTLELGNTCGTMEMQMAAITKSRLSFRGSIQYLPKLFP</sequence>
<organism evidence="6 7">
    <name type="scientific">Prunus persica</name>
    <name type="common">Peach</name>
    <name type="synonym">Amygdalus persica</name>
    <dbReference type="NCBI Taxonomy" id="3760"/>
    <lineage>
        <taxon>Eukaryota</taxon>
        <taxon>Viridiplantae</taxon>
        <taxon>Streptophyta</taxon>
        <taxon>Embryophyta</taxon>
        <taxon>Tracheophyta</taxon>
        <taxon>Spermatophyta</taxon>
        <taxon>Magnoliopsida</taxon>
        <taxon>eudicotyledons</taxon>
        <taxon>Gunneridae</taxon>
        <taxon>Pentapetalae</taxon>
        <taxon>rosids</taxon>
        <taxon>fabids</taxon>
        <taxon>Rosales</taxon>
        <taxon>Rosaceae</taxon>
        <taxon>Amygdaloideae</taxon>
        <taxon>Amygdaleae</taxon>
        <taxon>Prunus</taxon>
    </lineage>
</organism>
<dbReference type="STRING" id="3760.A0A251PEY2"/>